<proteinExistence type="predicted"/>
<gene>
    <name evidence="1" type="ORF">S01H1_38750</name>
</gene>
<comment type="caution">
    <text evidence="1">The sequence shown here is derived from an EMBL/GenBank/DDBJ whole genome shotgun (WGS) entry which is preliminary data.</text>
</comment>
<dbReference type="AlphaFoldDB" id="X0UPF3"/>
<name>X0UPF3_9ZZZZ</name>
<dbReference type="EMBL" id="BARS01024408">
    <property type="protein sequence ID" value="GAG07535.1"/>
    <property type="molecule type" value="Genomic_DNA"/>
</dbReference>
<feature type="non-terminal residue" evidence="1">
    <location>
        <position position="39"/>
    </location>
</feature>
<evidence type="ECO:0000313" key="1">
    <source>
        <dbReference type="EMBL" id="GAG07535.1"/>
    </source>
</evidence>
<reference evidence="1" key="1">
    <citation type="journal article" date="2014" name="Front. Microbiol.">
        <title>High frequency of phylogenetically diverse reductive dehalogenase-homologous genes in deep subseafloor sedimentary metagenomes.</title>
        <authorList>
            <person name="Kawai M."/>
            <person name="Futagami T."/>
            <person name="Toyoda A."/>
            <person name="Takaki Y."/>
            <person name="Nishi S."/>
            <person name="Hori S."/>
            <person name="Arai W."/>
            <person name="Tsubouchi T."/>
            <person name="Morono Y."/>
            <person name="Uchiyama I."/>
            <person name="Ito T."/>
            <person name="Fujiyama A."/>
            <person name="Inagaki F."/>
            <person name="Takami H."/>
        </authorList>
    </citation>
    <scope>NUCLEOTIDE SEQUENCE</scope>
    <source>
        <strain evidence="1">Expedition CK06-06</strain>
    </source>
</reference>
<accession>X0UPF3</accession>
<organism evidence="1">
    <name type="scientific">marine sediment metagenome</name>
    <dbReference type="NCBI Taxonomy" id="412755"/>
    <lineage>
        <taxon>unclassified sequences</taxon>
        <taxon>metagenomes</taxon>
        <taxon>ecological metagenomes</taxon>
    </lineage>
</organism>
<protein>
    <submittedName>
        <fullName evidence="1">Uncharacterized protein</fullName>
    </submittedName>
</protein>
<sequence length="39" mass="4270">MTEHSYQNKDLQDQATAKEAVGALDAAGRSLFEALRVSF</sequence>